<gene>
    <name evidence="2" type="ORF">FHR99_002360</name>
</gene>
<comment type="caution">
    <text evidence="2">The sequence shown here is derived from an EMBL/GenBank/DDBJ whole genome shotgun (WGS) entry which is preliminary data.</text>
</comment>
<dbReference type="PRINTS" id="PR00038">
    <property type="entry name" value="HTHLUXR"/>
</dbReference>
<dbReference type="AlphaFoldDB" id="A0A7W4Z625"/>
<name>A0A7W4Z625_9GAMM</name>
<protein>
    <submittedName>
        <fullName evidence="2">DNA-binding CsgD family transcriptional regulator</fullName>
    </submittedName>
</protein>
<dbReference type="SMART" id="SM00421">
    <property type="entry name" value="HTH_LUXR"/>
    <property type="match status" value="1"/>
</dbReference>
<reference evidence="2 3" key="1">
    <citation type="submission" date="2020-08" db="EMBL/GenBank/DDBJ databases">
        <title>Genomic Encyclopedia of Type Strains, Phase III (KMG-III): the genomes of soil and plant-associated and newly described type strains.</title>
        <authorList>
            <person name="Whitman W."/>
        </authorList>
    </citation>
    <scope>NUCLEOTIDE SEQUENCE [LARGE SCALE GENOMIC DNA]</scope>
    <source>
        <strain evidence="2 3">CECT 8654</strain>
    </source>
</reference>
<keyword evidence="3" id="KW-1185">Reference proteome</keyword>
<dbReference type="Pfam" id="PF00196">
    <property type="entry name" value="GerE"/>
    <property type="match status" value="1"/>
</dbReference>
<keyword evidence="2" id="KW-0238">DNA-binding</keyword>
<dbReference type="PROSITE" id="PS50043">
    <property type="entry name" value="HTH_LUXR_2"/>
    <property type="match status" value="1"/>
</dbReference>
<dbReference type="InterPro" id="IPR035965">
    <property type="entry name" value="PAS-like_dom_sf"/>
</dbReference>
<sequence>MRIDPEVSELLASIYEGPLEAEPWQSFLGKLRSLMGANSATLVLKPPSSGDRGVLRIDGGSLEGISRYQESFFAMDPFLHIPPGEVKSLLELIPEKEWVKSELYKVCMEPAGLYDSLGVDMAIPGEMEGGLRVTRDKASPRFTDDDKALMSEIVEHLVRAIRIHVRLNKIESERALYAGAVDQLSLATILLDEKGAVLSCNRMAEQLLAREPELNVVNGYLQVGDEATTSELQRLIELVLKQQQHGGPAVIEAMRIQRDGDYADLGVAVRPVPMNEWSEGRSVPTVAIFISDPDFGAEAPVQVITRLFGFTPTEAQLSLLLAEGLSLDEASQALGISRNTARTHLRSVFNKTGVSRQTLLVRLILKSVAQLAWEGS</sequence>
<dbReference type="Gene3D" id="1.10.10.10">
    <property type="entry name" value="Winged helix-like DNA-binding domain superfamily/Winged helix DNA-binding domain"/>
    <property type="match status" value="1"/>
</dbReference>
<dbReference type="GO" id="GO:0003677">
    <property type="term" value="F:DNA binding"/>
    <property type="evidence" value="ECO:0007669"/>
    <property type="project" value="UniProtKB-KW"/>
</dbReference>
<feature type="domain" description="HTH luxR-type" evidence="1">
    <location>
        <begin position="303"/>
        <end position="368"/>
    </location>
</feature>
<dbReference type="SUPFAM" id="SSF46894">
    <property type="entry name" value="C-terminal effector domain of the bipartite response regulators"/>
    <property type="match status" value="1"/>
</dbReference>
<dbReference type="InterPro" id="IPR016032">
    <property type="entry name" value="Sig_transdc_resp-reg_C-effctor"/>
</dbReference>
<dbReference type="GO" id="GO:0006355">
    <property type="term" value="P:regulation of DNA-templated transcription"/>
    <property type="evidence" value="ECO:0007669"/>
    <property type="project" value="InterPro"/>
</dbReference>
<dbReference type="InterPro" id="IPR036388">
    <property type="entry name" value="WH-like_DNA-bd_sf"/>
</dbReference>
<dbReference type="Proteomes" id="UP000537130">
    <property type="component" value="Unassembled WGS sequence"/>
</dbReference>
<dbReference type="InterPro" id="IPR000792">
    <property type="entry name" value="Tscrpt_reg_LuxR_C"/>
</dbReference>
<evidence type="ECO:0000313" key="2">
    <source>
        <dbReference type="EMBL" id="MBB3048094.1"/>
    </source>
</evidence>
<proteinExistence type="predicted"/>
<dbReference type="SUPFAM" id="SSF55785">
    <property type="entry name" value="PYP-like sensor domain (PAS domain)"/>
    <property type="match status" value="1"/>
</dbReference>
<dbReference type="CDD" id="cd06170">
    <property type="entry name" value="LuxR_C_like"/>
    <property type="match status" value="1"/>
</dbReference>
<accession>A0A7W4Z625</accession>
<dbReference type="Gene3D" id="3.30.450.20">
    <property type="entry name" value="PAS domain"/>
    <property type="match status" value="1"/>
</dbReference>
<dbReference type="EMBL" id="JACHWY010000002">
    <property type="protein sequence ID" value="MBB3048094.1"/>
    <property type="molecule type" value="Genomic_DNA"/>
</dbReference>
<evidence type="ECO:0000259" key="1">
    <source>
        <dbReference type="PROSITE" id="PS50043"/>
    </source>
</evidence>
<evidence type="ECO:0000313" key="3">
    <source>
        <dbReference type="Proteomes" id="UP000537130"/>
    </source>
</evidence>
<dbReference type="RefSeq" id="WP_183410859.1">
    <property type="nucleotide sequence ID" value="NZ_JACHWY010000002.1"/>
</dbReference>
<organism evidence="2 3">
    <name type="scientific">Litorivivens lipolytica</name>
    <dbReference type="NCBI Taxonomy" id="1524264"/>
    <lineage>
        <taxon>Bacteria</taxon>
        <taxon>Pseudomonadati</taxon>
        <taxon>Pseudomonadota</taxon>
        <taxon>Gammaproteobacteria</taxon>
        <taxon>Litorivivens</taxon>
    </lineage>
</organism>